<dbReference type="Proteomes" id="UP000241808">
    <property type="component" value="Unassembled WGS sequence"/>
</dbReference>
<evidence type="ECO:0000313" key="3">
    <source>
        <dbReference type="Proteomes" id="UP000241808"/>
    </source>
</evidence>
<organism evidence="2 3">
    <name type="scientific">Phreatobacter oligotrophus</name>
    <dbReference type="NCBI Taxonomy" id="1122261"/>
    <lineage>
        <taxon>Bacteria</taxon>
        <taxon>Pseudomonadati</taxon>
        <taxon>Pseudomonadota</taxon>
        <taxon>Alphaproteobacteria</taxon>
        <taxon>Hyphomicrobiales</taxon>
        <taxon>Phreatobacteraceae</taxon>
        <taxon>Phreatobacter</taxon>
    </lineage>
</organism>
<proteinExistence type="predicted"/>
<accession>A0A2T4YS53</accession>
<dbReference type="InterPro" id="IPR047817">
    <property type="entry name" value="ABC2_TM_bact-type"/>
</dbReference>
<comment type="caution">
    <text evidence="2">The sequence shown here is derived from an EMBL/GenBank/DDBJ whole genome shotgun (WGS) entry which is preliminary data.</text>
</comment>
<dbReference type="EMBL" id="PZZL01000029">
    <property type="protein sequence ID" value="PTM46632.1"/>
    <property type="molecule type" value="Genomic_DNA"/>
</dbReference>
<feature type="domain" description="ABC transmembrane type-2" evidence="1">
    <location>
        <begin position="1"/>
        <end position="18"/>
    </location>
</feature>
<sequence length="79" mass="9188">MICAVIVLMMAAMLFKRNEIDMAELHTTFRKGGLSQTANRLARPTQYRHLKAMVMIDVHMERRDSEVVMFMMVLDQARS</sequence>
<evidence type="ECO:0000259" key="1">
    <source>
        <dbReference type="PROSITE" id="PS51012"/>
    </source>
</evidence>
<protein>
    <recommendedName>
        <fullName evidence="1">ABC transmembrane type-2 domain-containing protein</fullName>
    </recommendedName>
</protein>
<evidence type="ECO:0000313" key="2">
    <source>
        <dbReference type="EMBL" id="PTM46632.1"/>
    </source>
</evidence>
<dbReference type="PROSITE" id="PS51012">
    <property type="entry name" value="ABC_TM2"/>
    <property type="match status" value="1"/>
</dbReference>
<keyword evidence="3" id="KW-1185">Reference proteome</keyword>
<name>A0A2T4YS53_9HYPH</name>
<reference evidence="2 3" key="1">
    <citation type="submission" date="2018-04" db="EMBL/GenBank/DDBJ databases">
        <title>Genomic Encyclopedia of Archaeal and Bacterial Type Strains, Phase II (KMG-II): from individual species to whole genera.</title>
        <authorList>
            <person name="Goeker M."/>
        </authorList>
    </citation>
    <scope>NUCLEOTIDE SEQUENCE [LARGE SCALE GENOMIC DNA]</scope>
    <source>
        <strain evidence="2 3">DSM 25521</strain>
    </source>
</reference>
<gene>
    <name evidence="2" type="ORF">C8P69_12913</name>
</gene>
<dbReference type="AlphaFoldDB" id="A0A2T4YS53"/>